<dbReference type="InterPro" id="IPR007060">
    <property type="entry name" value="FtsL/DivIC"/>
</dbReference>
<keyword evidence="4" id="KW-1185">Reference proteome</keyword>
<protein>
    <recommendedName>
        <fullName evidence="5">Septum formation initiator</fullName>
    </recommendedName>
</protein>
<proteinExistence type="predicted"/>
<feature type="transmembrane region" description="Helical" evidence="2">
    <location>
        <begin position="65"/>
        <end position="83"/>
    </location>
</feature>
<evidence type="ECO:0008006" key="5">
    <source>
        <dbReference type="Google" id="ProtNLM"/>
    </source>
</evidence>
<keyword evidence="2" id="KW-0812">Transmembrane</keyword>
<evidence type="ECO:0000256" key="2">
    <source>
        <dbReference type="SAM" id="Phobius"/>
    </source>
</evidence>
<keyword evidence="2" id="KW-1133">Transmembrane helix</keyword>
<dbReference type="RefSeq" id="WP_028931098.1">
    <property type="nucleotide sequence ID" value="NZ_AUII01000020.1"/>
</dbReference>
<comment type="caution">
    <text evidence="3">The sequence shown here is derived from an EMBL/GenBank/DDBJ whole genome shotgun (WGS) entry which is preliminary data.</text>
</comment>
<gene>
    <name evidence="3" type="ORF">PA7_41210</name>
</gene>
<evidence type="ECO:0000313" key="4">
    <source>
        <dbReference type="Proteomes" id="UP000321328"/>
    </source>
</evidence>
<dbReference type="Proteomes" id="UP000321328">
    <property type="component" value="Unassembled WGS sequence"/>
</dbReference>
<sequence length="176" mass="19164">MSAADERGRTRSDRVRFGRGAAPPRPAATTRRRIRVPRLTRSRSRVGGVVAATTGWLGLSSARRAAVLAFVVCALALSVAVPLRNFVTQRQELAEVSEQQRALAAEVDELTRRRAELADPDQVVADARSRLGYVRPGEIPFVVQLPAPARGGPDDGGPDGVPWYQRLWREVSEGTT</sequence>
<dbReference type="Pfam" id="PF04977">
    <property type="entry name" value="DivIC"/>
    <property type="match status" value="1"/>
</dbReference>
<organism evidence="3 4">
    <name type="scientific">Pseudonocardia asaccharolytica DSM 44247 = NBRC 16224</name>
    <dbReference type="NCBI Taxonomy" id="1123024"/>
    <lineage>
        <taxon>Bacteria</taxon>
        <taxon>Bacillati</taxon>
        <taxon>Actinomycetota</taxon>
        <taxon>Actinomycetes</taxon>
        <taxon>Pseudonocardiales</taxon>
        <taxon>Pseudonocardiaceae</taxon>
        <taxon>Pseudonocardia</taxon>
    </lineage>
</organism>
<accession>A0A511D9H2</accession>
<dbReference type="EMBL" id="BJVI01000064">
    <property type="protein sequence ID" value="GEL20284.1"/>
    <property type="molecule type" value="Genomic_DNA"/>
</dbReference>
<reference evidence="3 4" key="1">
    <citation type="submission" date="2019-07" db="EMBL/GenBank/DDBJ databases">
        <title>Whole genome shotgun sequence of Pseudonocardia asaccharolytica NBRC 16224.</title>
        <authorList>
            <person name="Hosoyama A."/>
            <person name="Uohara A."/>
            <person name="Ohji S."/>
            <person name="Ichikawa N."/>
        </authorList>
    </citation>
    <scope>NUCLEOTIDE SEQUENCE [LARGE SCALE GENOMIC DNA]</scope>
    <source>
        <strain evidence="3 4">NBRC 16224</strain>
    </source>
</reference>
<evidence type="ECO:0000313" key="3">
    <source>
        <dbReference type="EMBL" id="GEL20284.1"/>
    </source>
</evidence>
<feature type="compositionally biased region" description="Basic and acidic residues" evidence="1">
    <location>
        <begin position="1"/>
        <end position="16"/>
    </location>
</feature>
<dbReference type="AlphaFoldDB" id="A0A511D9H2"/>
<keyword evidence="2" id="KW-0472">Membrane</keyword>
<name>A0A511D9H2_9PSEU</name>
<feature type="region of interest" description="Disordered" evidence="1">
    <location>
        <begin position="1"/>
        <end position="32"/>
    </location>
</feature>
<evidence type="ECO:0000256" key="1">
    <source>
        <dbReference type="SAM" id="MobiDB-lite"/>
    </source>
</evidence>
<dbReference type="OrthoDB" id="5187715at2"/>
<dbReference type="STRING" id="1123024.GCA_000423625_03670"/>